<dbReference type="Proteomes" id="UP000075360">
    <property type="component" value="Unassembled WGS sequence"/>
</dbReference>
<keyword evidence="1" id="KW-0812">Transmembrane</keyword>
<organism evidence="2 3">
    <name type="scientific">Acetobacter senegalensis</name>
    <dbReference type="NCBI Taxonomy" id="446692"/>
    <lineage>
        <taxon>Bacteria</taxon>
        <taxon>Pseudomonadati</taxon>
        <taxon>Pseudomonadota</taxon>
        <taxon>Alphaproteobacteria</taxon>
        <taxon>Acetobacterales</taxon>
        <taxon>Acetobacteraceae</taxon>
        <taxon>Acetobacter</taxon>
    </lineage>
</organism>
<dbReference type="EMBL" id="LHZU01000147">
    <property type="protein sequence ID" value="KXV56863.1"/>
    <property type="molecule type" value="Genomic_DNA"/>
</dbReference>
<name>A0A149TUL8_9PROT</name>
<evidence type="ECO:0000313" key="2">
    <source>
        <dbReference type="EMBL" id="KXV56863.1"/>
    </source>
</evidence>
<evidence type="ECO:0000256" key="1">
    <source>
        <dbReference type="SAM" id="Phobius"/>
    </source>
</evidence>
<comment type="caution">
    <text evidence="2">The sequence shown here is derived from an EMBL/GenBank/DDBJ whole genome shotgun (WGS) entry which is preliminary data.</text>
</comment>
<dbReference type="PATRIC" id="fig|446692.4.peg.1668"/>
<protein>
    <submittedName>
        <fullName evidence="2">Uncharacterized protein</fullName>
    </submittedName>
</protein>
<gene>
    <name evidence="2" type="ORF">AD948_16345</name>
</gene>
<evidence type="ECO:0000313" key="3">
    <source>
        <dbReference type="Proteomes" id="UP000075360"/>
    </source>
</evidence>
<keyword evidence="1" id="KW-0472">Membrane</keyword>
<accession>A0A149TUL8</accession>
<reference evidence="2 3" key="1">
    <citation type="submission" date="2015-06" db="EMBL/GenBank/DDBJ databases">
        <title>Improved classification and identification of acetic acid bacteria using matrix-assisted laser desorption/ionization time-of-flight mass spectrometry; Gluconobacter nephelii and Gluconobacter uchimurae are later heterotypic synonyms of Gluconobacter japonicus and Gluconobacter oxydans, respectively.</title>
        <authorList>
            <person name="Li L."/>
            <person name="Cleenwerck I."/>
            <person name="De Vuyst L."/>
            <person name="Vandamme P."/>
        </authorList>
    </citation>
    <scope>NUCLEOTIDE SEQUENCE [LARGE SCALE GENOMIC DNA]</scope>
    <source>
        <strain evidence="2 3">LMG 23690</strain>
    </source>
</reference>
<feature type="transmembrane region" description="Helical" evidence="1">
    <location>
        <begin position="83"/>
        <end position="99"/>
    </location>
</feature>
<keyword evidence="1" id="KW-1133">Transmembrane helix</keyword>
<proteinExistence type="predicted"/>
<dbReference type="AlphaFoldDB" id="A0A149TUL8"/>
<sequence>MNDRSFVSFYAIMLLEDAGNDMCQPEYSHERGKTHFKVELTAFRVMRYNKIHSIKTIINKYLLCFLGWKIIFFFEKAIRQKNHWYVVISPPFMVFLMVAF</sequence>